<accession>A0A6A6QP95</accession>
<feature type="domain" description="N-acetyltransferase" evidence="2">
    <location>
        <begin position="26"/>
        <end position="205"/>
    </location>
</feature>
<feature type="region of interest" description="Disordered" evidence="1">
    <location>
        <begin position="114"/>
        <end position="135"/>
    </location>
</feature>
<dbReference type="OrthoDB" id="630895at2759"/>
<dbReference type="EMBL" id="MU004191">
    <property type="protein sequence ID" value="KAF2494191.1"/>
    <property type="molecule type" value="Genomic_DNA"/>
</dbReference>
<keyword evidence="4" id="KW-1185">Reference proteome</keyword>
<sequence length="235" mass="26006">MDSPIVITTPRLRLSHITGVKSGSVDLSDLHRVWGNEIATKWNIHGSCKTLSETEERMSTILKKAQDYFVVYRRVAVHPVESTEGEDAAPSTSNPTWEAIGMINLVLTEKPDLDPLPMPASKTKQDSKAVGEPAKPPVVQTRSMGYMYLPEAWGQGYGMEAAAVVLAHFRQAASRTESPILVYVEAAVDPSNIGSLRIIEKLGFERVGLKFISDEEVFLAGAWRKNEYPIYGLYL</sequence>
<dbReference type="GO" id="GO:0016747">
    <property type="term" value="F:acyltransferase activity, transferring groups other than amino-acyl groups"/>
    <property type="evidence" value="ECO:0007669"/>
    <property type="project" value="InterPro"/>
</dbReference>
<dbReference type="Proteomes" id="UP000799750">
    <property type="component" value="Unassembled WGS sequence"/>
</dbReference>
<dbReference type="PANTHER" id="PTHR43792:SF1">
    <property type="entry name" value="N-ACETYLTRANSFERASE DOMAIN-CONTAINING PROTEIN"/>
    <property type="match status" value="1"/>
</dbReference>
<gene>
    <name evidence="3" type="ORF">BU16DRAFT_489227</name>
</gene>
<reference evidence="3" key="1">
    <citation type="journal article" date="2020" name="Stud. Mycol.">
        <title>101 Dothideomycetes genomes: a test case for predicting lifestyles and emergence of pathogens.</title>
        <authorList>
            <person name="Haridas S."/>
            <person name="Albert R."/>
            <person name="Binder M."/>
            <person name="Bloem J."/>
            <person name="Labutti K."/>
            <person name="Salamov A."/>
            <person name="Andreopoulos B."/>
            <person name="Baker S."/>
            <person name="Barry K."/>
            <person name="Bills G."/>
            <person name="Bluhm B."/>
            <person name="Cannon C."/>
            <person name="Castanera R."/>
            <person name="Culley D."/>
            <person name="Daum C."/>
            <person name="Ezra D."/>
            <person name="Gonzalez J."/>
            <person name="Henrissat B."/>
            <person name="Kuo A."/>
            <person name="Liang C."/>
            <person name="Lipzen A."/>
            <person name="Lutzoni F."/>
            <person name="Magnuson J."/>
            <person name="Mondo S."/>
            <person name="Nolan M."/>
            <person name="Ohm R."/>
            <person name="Pangilinan J."/>
            <person name="Park H.-J."/>
            <person name="Ramirez L."/>
            <person name="Alfaro M."/>
            <person name="Sun H."/>
            <person name="Tritt A."/>
            <person name="Yoshinaga Y."/>
            <person name="Zwiers L.-H."/>
            <person name="Turgeon B."/>
            <person name="Goodwin S."/>
            <person name="Spatafora J."/>
            <person name="Crous P."/>
            <person name="Grigoriev I."/>
        </authorList>
    </citation>
    <scope>NUCLEOTIDE SEQUENCE</scope>
    <source>
        <strain evidence="3">CBS 269.34</strain>
    </source>
</reference>
<dbReference type="Gene3D" id="3.40.630.30">
    <property type="match status" value="1"/>
</dbReference>
<evidence type="ECO:0000259" key="2">
    <source>
        <dbReference type="Pfam" id="PF13302"/>
    </source>
</evidence>
<dbReference type="InterPro" id="IPR000182">
    <property type="entry name" value="GNAT_dom"/>
</dbReference>
<dbReference type="Pfam" id="PF13302">
    <property type="entry name" value="Acetyltransf_3"/>
    <property type="match status" value="1"/>
</dbReference>
<dbReference type="SUPFAM" id="SSF55729">
    <property type="entry name" value="Acyl-CoA N-acyltransferases (Nat)"/>
    <property type="match status" value="1"/>
</dbReference>
<proteinExistence type="predicted"/>
<dbReference type="PANTHER" id="PTHR43792">
    <property type="entry name" value="GNAT FAMILY, PUTATIVE (AFU_ORTHOLOGUE AFUA_3G00765)-RELATED-RELATED"/>
    <property type="match status" value="1"/>
</dbReference>
<evidence type="ECO:0000313" key="3">
    <source>
        <dbReference type="EMBL" id="KAF2494191.1"/>
    </source>
</evidence>
<dbReference type="InterPro" id="IPR016181">
    <property type="entry name" value="Acyl_CoA_acyltransferase"/>
</dbReference>
<evidence type="ECO:0000313" key="4">
    <source>
        <dbReference type="Proteomes" id="UP000799750"/>
    </source>
</evidence>
<organism evidence="3 4">
    <name type="scientific">Lophium mytilinum</name>
    <dbReference type="NCBI Taxonomy" id="390894"/>
    <lineage>
        <taxon>Eukaryota</taxon>
        <taxon>Fungi</taxon>
        <taxon>Dikarya</taxon>
        <taxon>Ascomycota</taxon>
        <taxon>Pezizomycotina</taxon>
        <taxon>Dothideomycetes</taxon>
        <taxon>Pleosporomycetidae</taxon>
        <taxon>Mytilinidiales</taxon>
        <taxon>Mytilinidiaceae</taxon>
        <taxon>Lophium</taxon>
    </lineage>
</organism>
<dbReference type="AlphaFoldDB" id="A0A6A6QP95"/>
<dbReference type="InterPro" id="IPR051531">
    <property type="entry name" value="N-acetyltransferase"/>
</dbReference>
<protein>
    <recommendedName>
        <fullName evidence="2">N-acetyltransferase domain-containing protein</fullName>
    </recommendedName>
</protein>
<evidence type="ECO:0000256" key="1">
    <source>
        <dbReference type="SAM" id="MobiDB-lite"/>
    </source>
</evidence>
<name>A0A6A6QP95_9PEZI</name>